<accession>A0A0D2ZXF4</accession>
<dbReference type="Gramene" id="Bo05283s010.1">
    <property type="protein sequence ID" value="Bo05283s010.1"/>
    <property type="gene ID" value="Bo05283s010"/>
</dbReference>
<evidence type="ECO:0000313" key="3">
    <source>
        <dbReference type="Proteomes" id="UP000032141"/>
    </source>
</evidence>
<reference evidence="2" key="2">
    <citation type="submission" date="2015-06" db="UniProtKB">
        <authorList>
            <consortium name="EnsemblPlants"/>
        </authorList>
    </citation>
    <scope>IDENTIFICATION</scope>
</reference>
<feature type="region of interest" description="Disordered" evidence="1">
    <location>
        <begin position="38"/>
        <end position="68"/>
    </location>
</feature>
<protein>
    <submittedName>
        <fullName evidence="2">Uncharacterized protein</fullName>
    </submittedName>
</protein>
<organism evidence="2 3">
    <name type="scientific">Brassica oleracea var. oleracea</name>
    <dbReference type="NCBI Taxonomy" id="109376"/>
    <lineage>
        <taxon>Eukaryota</taxon>
        <taxon>Viridiplantae</taxon>
        <taxon>Streptophyta</taxon>
        <taxon>Embryophyta</taxon>
        <taxon>Tracheophyta</taxon>
        <taxon>Spermatophyta</taxon>
        <taxon>Magnoliopsida</taxon>
        <taxon>eudicotyledons</taxon>
        <taxon>Gunneridae</taxon>
        <taxon>Pentapetalae</taxon>
        <taxon>rosids</taxon>
        <taxon>malvids</taxon>
        <taxon>Brassicales</taxon>
        <taxon>Brassicaceae</taxon>
        <taxon>Brassiceae</taxon>
        <taxon>Brassica</taxon>
    </lineage>
</organism>
<proteinExistence type="predicted"/>
<reference evidence="2" key="1">
    <citation type="journal article" date="2014" name="Genome Biol.">
        <title>Transcriptome and methylome profiling reveals relics of genome dominance in the mesopolyploid Brassica oleracea.</title>
        <authorList>
            <person name="Parkin I.A."/>
            <person name="Koh C."/>
            <person name="Tang H."/>
            <person name="Robinson S.J."/>
            <person name="Kagale S."/>
            <person name="Clarke W.E."/>
            <person name="Town C.D."/>
            <person name="Nixon J."/>
            <person name="Krishnakumar V."/>
            <person name="Bidwell S.L."/>
            <person name="Denoeud F."/>
            <person name="Belcram H."/>
            <person name="Links M.G."/>
            <person name="Just J."/>
            <person name="Clarke C."/>
            <person name="Bender T."/>
            <person name="Huebert T."/>
            <person name="Mason A.S."/>
            <person name="Pires J.C."/>
            <person name="Barker G."/>
            <person name="Moore J."/>
            <person name="Walley P.G."/>
            <person name="Manoli S."/>
            <person name="Batley J."/>
            <person name="Edwards D."/>
            <person name="Nelson M.N."/>
            <person name="Wang X."/>
            <person name="Paterson A.H."/>
            <person name="King G."/>
            <person name="Bancroft I."/>
            <person name="Chalhoub B."/>
            <person name="Sharpe A.G."/>
        </authorList>
    </citation>
    <scope>NUCLEOTIDE SEQUENCE [LARGE SCALE GENOMIC DNA]</scope>
    <source>
        <strain evidence="2">cv. TO1000</strain>
    </source>
</reference>
<keyword evidence="3" id="KW-1185">Reference proteome</keyword>
<evidence type="ECO:0000313" key="2">
    <source>
        <dbReference type="EnsemblPlants" id="Bo05283s010.1"/>
    </source>
</evidence>
<dbReference type="Proteomes" id="UP000032141">
    <property type="component" value="Unassembled WGS sequence"/>
</dbReference>
<dbReference type="AlphaFoldDB" id="A0A0D2ZXF4"/>
<evidence type="ECO:0000256" key="1">
    <source>
        <dbReference type="SAM" id="MobiDB-lite"/>
    </source>
</evidence>
<dbReference type="HOGENOM" id="CLU_2797512_0_0_1"/>
<sequence>MTASDYVKNQPHLQGRVLTPNPYSALAEYPPLSYAKAAAEGSTSKETVPTSKEPETPTKSTYYVKPQK</sequence>
<name>A0A0D2ZXF4_BRAOL</name>
<feature type="compositionally biased region" description="Polar residues" evidence="1">
    <location>
        <begin position="41"/>
        <end position="50"/>
    </location>
</feature>
<dbReference type="EnsemblPlants" id="Bo05283s010.1">
    <property type="protein sequence ID" value="Bo05283s010.1"/>
    <property type="gene ID" value="Bo05283s010"/>
</dbReference>